<keyword evidence="3" id="KW-1185">Reference proteome</keyword>
<evidence type="ECO:0000256" key="1">
    <source>
        <dbReference type="SAM" id="Phobius"/>
    </source>
</evidence>
<dbReference type="AlphaFoldDB" id="A0A2V5HZ72"/>
<gene>
    <name evidence="2" type="ORF">BP00DRAFT_427165</name>
</gene>
<reference evidence="2 3" key="1">
    <citation type="submission" date="2018-02" db="EMBL/GenBank/DDBJ databases">
        <title>The genomes of Aspergillus section Nigri reveals drivers in fungal speciation.</title>
        <authorList>
            <consortium name="DOE Joint Genome Institute"/>
            <person name="Vesth T.C."/>
            <person name="Nybo J."/>
            <person name="Theobald S."/>
            <person name="Brandl J."/>
            <person name="Frisvad J.C."/>
            <person name="Nielsen K.F."/>
            <person name="Lyhne E.K."/>
            <person name="Kogle M.E."/>
            <person name="Kuo A."/>
            <person name="Riley R."/>
            <person name="Clum A."/>
            <person name="Nolan M."/>
            <person name="Lipzen A."/>
            <person name="Salamov A."/>
            <person name="Henrissat B."/>
            <person name="Wiebenga A."/>
            <person name="De vries R.P."/>
            <person name="Grigoriev I.V."/>
            <person name="Mortensen U.H."/>
            <person name="Andersen M.R."/>
            <person name="Baker S.E."/>
        </authorList>
    </citation>
    <scope>NUCLEOTIDE SEQUENCE [LARGE SCALE GENOMIC DNA]</scope>
    <source>
        <strain evidence="2 3">CBS 114.80</strain>
    </source>
</reference>
<evidence type="ECO:0000313" key="3">
    <source>
        <dbReference type="Proteomes" id="UP000248817"/>
    </source>
</evidence>
<name>A0A2V5HZ72_9EURO</name>
<feature type="transmembrane region" description="Helical" evidence="1">
    <location>
        <begin position="6"/>
        <end position="28"/>
    </location>
</feature>
<sequence length="57" mass="6168">MDGLSWWAGGGLVTAAGVVLVPLADYIFCFGSCGLATFSEIRYDSCVMEQVILQYSR</sequence>
<organism evidence="2 3">
    <name type="scientific">Aspergillus indologenus CBS 114.80</name>
    <dbReference type="NCBI Taxonomy" id="1450541"/>
    <lineage>
        <taxon>Eukaryota</taxon>
        <taxon>Fungi</taxon>
        <taxon>Dikarya</taxon>
        <taxon>Ascomycota</taxon>
        <taxon>Pezizomycotina</taxon>
        <taxon>Eurotiomycetes</taxon>
        <taxon>Eurotiomycetidae</taxon>
        <taxon>Eurotiales</taxon>
        <taxon>Aspergillaceae</taxon>
        <taxon>Aspergillus</taxon>
        <taxon>Aspergillus subgen. Circumdati</taxon>
    </lineage>
</organism>
<dbReference type="EMBL" id="KZ825526">
    <property type="protein sequence ID" value="PYI29779.1"/>
    <property type="molecule type" value="Genomic_DNA"/>
</dbReference>
<keyword evidence="1" id="KW-0472">Membrane</keyword>
<accession>A0A2V5HZ72</accession>
<protein>
    <submittedName>
        <fullName evidence="2">Uncharacterized protein</fullName>
    </submittedName>
</protein>
<proteinExistence type="predicted"/>
<keyword evidence="1" id="KW-1133">Transmembrane helix</keyword>
<keyword evidence="1" id="KW-0812">Transmembrane</keyword>
<evidence type="ECO:0000313" key="2">
    <source>
        <dbReference type="EMBL" id="PYI29779.1"/>
    </source>
</evidence>
<dbReference type="Proteomes" id="UP000248817">
    <property type="component" value="Unassembled WGS sequence"/>
</dbReference>